<keyword evidence="2" id="KW-1185">Reference proteome</keyword>
<dbReference type="Gene3D" id="1.25.40.10">
    <property type="entry name" value="Tetratricopeptide repeat domain"/>
    <property type="match status" value="2"/>
</dbReference>
<dbReference type="HOGENOM" id="CLU_524488_0_0_11"/>
<evidence type="ECO:0000313" key="1">
    <source>
        <dbReference type="EMBL" id="ACU73861.1"/>
    </source>
</evidence>
<dbReference type="InParanoid" id="C7Q3C5"/>
<dbReference type="EMBL" id="CP001700">
    <property type="protein sequence ID" value="ACU73861.1"/>
    <property type="molecule type" value="Genomic_DNA"/>
</dbReference>
<evidence type="ECO:0000313" key="2">
    <source>
        <dbReference type="Proteomes" id="UP000000851"/>
    </source>
</evidence>
<organism evidence="1 2">
    <name type="scientific">Catenulispora acidiphila (strain DSM 44928 / JCM 14897 / NBRC 102108 / NRRL B-24433 / ID139908)</name>
    <dbReference type="NCBI Taxonomy" id="479433"/>
    <lineage>
        <taxon>Bacteria</taxon>
        <taxon>Bacillati</taxon>
        <taxon>Actinomycetota</taxon>
        <taxon>Actinomycetes</taxon>
        <taxon>Catenulisporales</taxon>
        <taxon>Catenulisporaceae</taxon>
        <taxon>Catenulispora</taxon>
    </lineage>
</organism>
<sequence length="519" mass="55195">MPKGFAELGVDLYVRRTMDQRMGMAPPRSDDKGLLPRGLVPCLVTVLRLSAHQKADEGAGMDLASALVSGGHLARAVDVVRSARRFKPADIVALALMAGRAGDLDGAHALIETITDRSLHDDALVAFIPVLAHAGERERAVAMAEKVRYPHNWPGAWEGLAKAVADCGDFPAALGYAAKAAEDAGGVPLGRVLLTSMEIAHAAGDDVLAKDFADRVEDLVRNGDGQRSFLVTVLAFEAGNGDLERLDAVLHGLIRAAAEDVAAQESQEAEDNSDFADLYLTIIPRPRPPFGAEIVPELLEAVTETADREVAVAVADRVGELLRSGAPFDGSALREALILLLARHGQVERAIAYADRIVEPNLRAARHADIVEALARSGDTDRAETLARALTSRWARSRALIAVVHELAWSGETARAEALVSAIPDRWGRGEALVEVAAALARQGEPERAEDLAHTIRLGRTRARALSELAYASDDQARARRLAARAVFLGGWTMALGDLEAIVPGGALAIADALRIPST</sequence>
<accession>C7Q3C5</accession>
<dbReference type="RefSeq" id="WP_015793590.1">
    <property type="nucleotide sequence ID" value="NC_013131.1"/>
</dbReference>
<dbReference type="OrthoDB" id="3960176at2"/>
<proteinExistence type="predicted"/>
<dbReference type="AlphaFoldDB" id="C7Q3C5"/>
<dbReference type="InterPro" id="IPR011990">
    <property type="entry name" value="TPR-like_helical_dom_sf"/>
</dbReference>
<protein>
    <submittedName>
        <fullName evidence="1">Peptidase C14, caspase catalytic subunit P20</fullName>
    </submittedName>
</protein>
<reference evidence="1 2" key="1">
    <citation type="journal article" date="2009" name="Stand. Genomic Sci.">
        <title>Complete genome sequence of Catenulispora acidiphila type strain (ID 139908).</title>
        <authorList>
            <person name="Copeland A."/>
            <person name="Lapidus A."/>
            <person name="Glavina Del Rio T."/>
            <person name="Nolan M."/>
            <person name="Lucas S."/>
            <person name="Chen F."/>
            <person name="Tice H."/>
            <person name="Cheng J.F."/>
            <person name="Bruce D."/>
            <person name="Goodwin L."/>
            <person name="Pitluck S."/>
            <person name="Mikhailova N."/>
            <person name="Pati A."/>
            <person name="Ivanova N."/>
            <person name="Mavromatis K."/>
            <person name="Chen A."/>
            <person name="Palaniappan K."/>
            <person name="Chain P."/>
            <person name="Land M."/>
            <person name="Hauser L."/>
            <person name="Chang Y.J."/>
            <person name="Jeffries C.D."/>
            <person name="Chertkov O."/>
            <person name="Brettin T."/>
            <person name="Detter J.C."/>
            <person name="Han C."/>
            <person name="Ali Z."/>
            <person name="Tindall B.J."/>
            <person name="Goker M."/>
            <person name="Bristow J."/>
            <person name="Eisen J.A."/>
            <person name="Markowitz V."/>
            <person name="Hugenholtz P."/>
            <person name="Kyrpides N.C."/>
            <person name="Klenk H.P."/>
        </authorList>
    </citation>
    <scope>NUCLEOTIDE SEQUENCE [LARGE SCALE GENOMIC DNA]</scope>
    <source>
        <strain evidence="2">DSM 44928 / JCM 14897 / NBRC 102108 / NRRL B-24433 / ID139908</strain>
    </source>
</reference>
<gene>
    <name evidence="1" type="ordered locus">Caci_5001</name>
</gene>
<dbReference type="KEGG" id="cai:Caci_5001"/>
<dbReference type="Proteomes" id="UP000000851">
    <property type="component" value="Chromosome"/>
</dbReference>
<name>C7Q3C5_CATAD</name>
<dbReference type="eggNOG" id="COG3903">
    <property type="taxonomic scope" value="Bacteria"/>
</dbReference>
<dbReference type="STRING" id="479433.Caci_5001"/>